<dbReference type="SMART" id="SM00283">
    <property type="entry name" value="MA"/>
    <property type="match status" value="1"/>
</dbReference>
<organism evidence="8 9">
    <name type="scientific">Marinospirillum celere</name>
    <dbReference type="NCBI Taxonomy" id="1122252"/>
    <lineage>
        <taxon>Bacteria</taxon>
        <taxon>Pseudomonadati</taxon>
        <taxon>Pseudomonadota</taxon>
        <taxon>Gammaproteobacteria</taxon>
        <taxon>Oceanospirillales</taxon>
        <taxon>Oceanospirillaceae</taxon>
        <taxon>Marinospirillum</taxon>
    </lineage>
</organism>
<proteinExistence type="inferred from homology"/>
<dbReference type="GO" id="GO:0006935">
    <property type="term" value="P:chemotaxis"/>
    <property type="evidence" value="ECO:0007669"/>
    <property type="project" value="UniProtKB-ARBA"/>
</dbReference>
<dbReference type="RefSeq" id="WP_091959138.1">
    <property type="nucleotide sequence ID" value="NZ_FOLH01000001.1"/>
</dbReference>
<keyword evidence="9" id="KW-1185">Reference proteome</keyword>
<keyword evidence="5" id="KW-0812">Transmembrane</keyword>
<dbReference type="PROSITE" id="PS50111">
    <property type="entry name" value="CHEMOTAXIS_TRANSDUC_2"/>
    <property type="match status" value="1"/>
</dbReference>
<dbReference type="PANTHER" id="PTHR32089">
    <property type="entry name" value="METHYL-ACCEPTING CHEMOTAXIS PROTEIN MCPB"/>
    <property type="match status" value="1"/>
</dbReference>
<dbReference type="GO" id="GO:0016020">
    <property type="term" value="C:membrane"/>
    <property type="evidence" value="ECO:0007669"/>
    <property type="project" value="UniProtKB-SubCell"/>
</dbReference>
<keyword evidence="2 4" id="KW-0807">Transducer</keyword>
<evidence type="ECO:0000256" key="1">
    <source>
        <dbReference type="ARBA" id="ARBA00004370"/>
    </source>
</evidence>
<dbReference type="Proteomes" id="UP000199058">
    <property type="component" value="Unassembled WGS sequence"/>
</dbReference>
<dbReference type="Pfam" id="PF00015">
    <property type="entry name" value="MCPsignal"/>
    <property type="match status" value="1"/>
</dbReference>
<dbReference type="InterPro" id="IPR004089">
    <property type="entry name" value="MCPsignal_dom"/>
</dbReference>
<dbReference type="AlphaFoldDB" id="A0A1I1EKY9"/>
<feature type="transmembrane region" description="Helical" evidence="5">
    <location>
        <begin position="297"/>
        <end position="318"/>
    </location>
</feature>
<dbReference type="SUPFAM" id="SSF58104">
    <property type="entry name" value="Methyl-accepting chemotaxis protein (MCP) signaling domain"/>
    <property type="match status" value="1"/>
</dbReference>
<evidence type="ECO:0000256" key="3">
    <source>
        <dbReference type="ARBA" id="ARBA00029447"/>
    </source>
</evidence>
<sequence length="663" mass="73071">MRALWNRLSLRSRLFASFSTLLAVILAFSLILQSSFYTSSRVELLLEEELPSQLEKLGDQVALRLAPSIQLSRSLASNTFIVDWIERGMPEDEYPAVKREMARVDQQLGANTVFVVGNTGDEIRYMHYADGVLQSRLIREEVASDSWYFNYIRSGAPYELNLDVNDLSGENFLMFFNYSSSQEAERGWPRNVAGAALDMQQMGQMISDYRLGVEGRASLVTADGVLEVGSEDSLVHILAGDGDLGPLLNQDGVNVQQLQDRQGQRFFVGSIWVDDLQRFLIMEVPRDEFMAGINQQLLISLLIGALLILLSVLLLYPLSGTLIRPIRQFQDELEEITNSLDLRKRIHVPEDAELGKLAKQTNGLLQRLDEIIGAVAGNSDKLSDSAKRLAYTAGLVSRNSSLQDEVSQSMAAAVEEMSSSVAEITSTMEELSASSTQIADHSQSVVDVANLTLENSRKGVDAMQQLQGRMHDIHQDNQQNLTEIMELGAKSKQISRVMDLINDLADQTKLIAFNAALEASSAGESGKRFSVVAAEIRRLADSVTDSTREIEERIQEIQDSISRLVINSEKGVTSIQSGLEVSATTAEDLNALLQAASQTSSAAEQISLSTRQQKTASSQVVVALRDIASASSHNAHSVRQITEISEEMIAMSDHLHELVKAFK</sequence>
<dbReference type="InterPro" id="IPR003660">
    <property type="entry name" value="HAMP_dom"/>
</dbReference>
<dbReference type="OrthoDB" id="2489132at2"/>
<accession>A0A1I1EKY9</accession>
<evidence type="ECO:0000259" key="6">
    <source>
        <dbReference type="PROSITE" id="PS50111"/>
    </source>
</evidence>
<comment type="subcellular location">
    <subcellularLocation>
        <location evidence="1">Membrane</location>
    </subcellularLocation>
</comment>
<keyword evidence="5" id="KW-0472">Membrane</keyword>
<dbReference type="PANTHER" id="PTHR32089:SF112">
    <property type="entry name" value="LYSOZYME-LIKE PROTEIN-RELATED"/>
    <property type="match status" value="1"/>
</dbReference>
<keyword evidence="5" id="KW-1133">Transmembrane helix</keyword>
<protein>
    <submittedName>
        <fullName evidence="8">Methyl-accepting chemotaxis protein</fullName>
    </submittedName>
</protein>
<comment type="similarity">
    <text evidence="3">Belongs to the methyl-accepting chemotaxis (MCP) protein family.</text>
</comment>
<gene>
    <name evidence="8" type="ORF">SAMN05660443_0675</name>
</gene>
<evidence type="ECO:0000256" key="2">
    <source>
        <dbReference type="ARBA" id="ARBA00023224"/>
    </source>
</evidence>
<dbReference type="GO" id="GO:0007165">
    <property type="term" value="P:signal transduction"/>
    <property type="evidence" value="ECO:0007669"/>
    <property type="project" value="UniProtKB-KW"/>
</dbReference>
<evidence type="ECO:0000256" key="5">
    <source>
        <dbReference type="SAM" id="Phobius"/>
    </source>
</evidence>
<reference evidence="8 9" key="1">
    <citation type="submission" date="2016-10" db="EMBL/GenBank/DDBJ databases">
        <authorList>
            <person name="de Groot N.N."/>
        </authorList>
    </citation>
    <scope>NUCLEOTIDE SEQUENCE [LARGE SCALE GENOMIC DNA]</scope>
    <source>
        <strain evidence="8 9">DSM 18438</strain>
    </source>
</reference>
<name>A0A1I1EKY9_9GAMM</name>
<dbReference type="PROSITE" id="PS50885">
    <property type="entry name" value="HAMP"/>
    <property type="match status" value="1"/>
</dbReference>
<feature type="domain" description="Methyl-accepting transducer" evidence="6">
    <location>
        <begin position="392"/>
        <end position="628"/>
    </location>
</feature>
<feature type="domain" description="HAMP" evidence="7">
    <location>
        <begin position="320"/>
        <end position="373"/>
    </location>
</feature>
<dbReference type="Gene3D" id="6.10.340.10">
    <property type="match status" value="1"/>
</dbReference>
<evidence type="ECO:0000313" key="9">
    <source>
        <dbReference type="Proteomes" id="UP000199058"/>
    </source>
</evidence>
<dbReference type="STRING" id="1122252.SAMN05660443_0675"/>
<dbReference type="SMART" id="SM00304">
    <property type="entry name" value="HAMP"/>
    <property type="match status" value="2"/>
</dbReference>
<evidence type="ECO:0000256" key="4">
    <source>
        <dbReference type="PROSITE-ProRule" id="PRU00284"/>
    </source>
</evidence>
<evidence type="ECO:0000313" key="8">
    <source>
        <dbReference type="EMBL" id="SFB87737.1"/>
    </source>
</evidence>
<dbReference type="Gene3D" id="1.10.287.950">
    <property type="entry name" value="Methyl-accepting chemotaxis protein"/>
    <property type="match status" value="1"/>
</dbReference>
<dbReference type="EMBL" id="FOLH01000001">
    <property type="protein sequence ID" value="SFB87737.1"/>
    <property type="molecule type" value="Genomic_DNA"/>
</dbReference>
<evidence type="ECO:0000259" key="7">
    <source>
        <dbReference type="PROSITE" id="PS50885"/>
    </source>
</evidence>